<evidence type="ECO:0000256" key="6">
    <source>
        <dbReference type="ARBA" id="ARBA00022989"/>
    </source>
</evidence>
<feature type="domain" description="Tripartite ATP-independent periplasmic transporters DctQ component" evidence="9">
    <location>
        <begin position="27"/>
        <end position="146"/>
    </location>
</feature>
<dbReference type="GO" id="GO:0005886">
    <property type="term" value="C:plasma membrane"/>
    <property type="evidence" value="ECO:0007669"/>
    <property type="project" value="UniProtKB-SubCell"/>
</dbReference>
<feature type="transmembrane region" description="Helical" evidence="8">
    <location>
        <begin position="130"/>
        <end position="152"/>
    </location>
</feature>
<accession>A0A644W335</accession>
<feature type="transmembrane region" description="Helical" evidence="8">
    <location>
        <begin position="46"/>
        <end position="67"/>
    </location>
</feature>
<dbReference type="GO" id="GO:0015740">
    <property type="term" value="P:C4-dicarboxylate transport"/>
    <property type="evidence" value="ECO:0007669"/>
    <property type="project" value="TreeGrafter"/>
</dbReference>
<keyword evidence="4" id="KW-0997">Cell inner membrane</keyword>
<gene>
    <name evidence="10" type="ORF">SDC9_44354</name>
</gene>
<feature type="transmembrane region" description="Helical" evidence="8">
    <location>
        <begin position="88"/>
        <end position="110"/>
    </location>
</feature>
<protein>
    <recommendedName>
        <fullName evidence="9">Tripartite ATP-independent periplasmic transporters DctQ component domain-containing protein</fullName>
    </recommendedName>
</protein>
<evidence type="ECO:0000259" key="9">
    <source>
        <dbReference type="Pfam" id="PF04290"/>
    </source>
</evidence>
<evidence type="ECO:0000256" key="4">
    <source>
        <dbReference type="ARBA" id="ARBA00022519"/>
    </source>
</evidence>
<evidence type="ECO:0000313" key="10">
    <source>
        <dbReference type="EMBL" id="MPL98154.1"/>
    </source>
</evidence>
<reference evidence="10" key="1">
    <citation type="submission" date="2019-08" db="EMBL/GenBank/DDBJ databases">
        <authorList>
            <person name="Kucharzyk K."/>
            <person name="Murdoch R.W."/>
            <person name="Higgins S."/>
            <person name="Loffler F."/>
        </authorList>
    </citation>
    <scope>NUCLEOTIDE SEQUENCE</scope>
</reference>
<feature type="transmembrane region" description="Helical" evidence="8">
    <location>
        <begin position="20"/>
        <end position="40"/>
    </location>
</feature>
<evidence type="ECO:0000256" key="2">
    <source>
        <dbReference type="ARBA" id="ARBA00022448"/>
    </source>
</evidence>
<evidence type="ECO:0000256" key="8">
    <source>
        <dbReference type="SAM" id="Phobius"/>
    </source>
</evidence>
<evidence type="ECO:0000256" key="1">
    <source>
        <dbReference type="ARBA" id="ARBA00004429"/>
    </source>
</evidence>
<name>A0A644W335_9ZZZZ</name>
<sequence length="169" mass="18746">MLEALKKTYRCVCTIEERFISFTLCAITVLIFVSAIGRFVGRPINWAVDISLLLFAWGAFLGADVGIRKNRVINVDFLTSRLPLKTQKTLAVAWSVIIILFLAVLIAYGIPLCISNFKRQFQNITLSYSFVTASLPVSAFLMIISTGIRLHLQITDFPSTLRGGGRDAA</sequence>
<dbReference type="EMBL" id="VSSQ01000593">
    <property type="protein sequence ID" value="MPL98154.1"/>
    <property type="molecule type" value="Genomic_DNA"/>
</dbReference>
<keyword evidence="7 8" id="KW-0472">Membrane</keyword>
<dbReference type="AlphaFoldDB" id="A0A644W335"/>
<comment type="caution">
    <text evidence="10">The sequence shown here is derived from an EMBL/GenBank/DDBJ whole genome shotgun (WGS) entry which is preliminary data.</text>
</comment>
<keyword evidence="5 8" id="KW-0812">Transmembrane</keyword>
<dbReference type="GO" id="GO:0022857">
    <property type="term" value="F:transmembrane transporter activity"/>
    <property type="evidence" value="ECO:0007669"/>
    <property type="project" value="TreeGrafter"/>
</dbReference>
<dbReference type="PANTHER" id="PTHR35011:SF2">
    <property type="entry name" value="2,3-DIKETO-L-GULONATE TRAP TRANSPORTER SMALL PERMEASE PROTEIN YIAM"/>
    <property type="match status" value="1"/>
</dbReference>
<keyword evidence="2" id="KW-0813">Transport</keyword>
<dbReference type="InterPro" id="IPR007387">
    <property type="entry name" value="TRAP_DctQ"/>
</dbReference>
<proteinExistence type="predicted"/>
<dbReference type="PANTHER" id="PTHR35011">
    <property type="entry name" value="2,3-DIKETO-L-GULONATE TRAP TRANSPORTER SMALL PERMEASE PROTEIN YIAM"/>
    <property type="match status" value="1"/>
</dbReference>
<dbReference type="Pfam" id="PF04290">
    <property type="entry name" value="DctQ"/>
    <property type="match status" value="1"/>
</dbReference>
<keyword evidence="3" id="KW-1003">Cell membrane</keyword>
<comment type="subcellular location">
    <subcellularLocation>
        <location evidence="1">Cell inner membrane</location>
        <topology evidence="1">Multi-pass membrane protein</topology>
    </subcellularLocation>
</comment>
<dbReference type="InterPro" id="IPR055348">
    <property type="entry name" value="DctQ"/>
</dbReference>
<evidence type="ECO:0000256" key="7">
    <source>
        <dbReference type="ARBA" id="ARBA00023136"/>
    </source>
</evidence>
<organism evidence="10">
    <name type="scientific">bioreactor metagenome</name>
    <dbReference type="NCBI Taxonomy" id="1076179"/>
    <lineage>
        <taxon>unclassified sequences</taxon>
        <taxon>metagenomes</taxon>
        <taxon>ecological metagenomes</taxon>
    </lineage>
</organism>
<evidence type="ECO:0000256" key="3">
    <source>
        <dbReference type="ARBA" id="ARBA00022475"/>
    </source>
</evidence>
<evidence type="ECO:0000256" key="5">
    <source>
        <dbReference type="ARBA" id="ARBA00022692"/>
    </source>
</evidence>
<keyword evidence="6 8" id="KW-1133">Transmembrane helix</keyword>